<accession>A0A2A2I840</accession>
<feature type="compositionally biased region" description="Low complexity" evidence="10">
    <location>
        <begin position="1"/>
        <end position="13"/>
    </location>
</feature>
<dbReference type="InterPro" id="IPR006225">
    <property type="entry name" value="PsdUridine_synth_RluC/D"/>
</dbReference>
<keyword evidence="5 8" id="KW-0694">RNA-binding</keyword>
<comment type="similarity">
    <text evidence="3 9">Belongs to the pseudouridine synthase RluA family.</text>
</comment>
<dbReference type="SUPFAM" id="SSF55120">
    <property type="entry name" value="Pseudouridine synthase"/>
    <property type="match status" value="1"/>
</dbReference>
<comment type="caution">
    <text evidence="12">The sequence shown here is derived from an EMBL/GenBank/DDBJ whole genome shotgun (WGS) entry which is preliminary data.</text>
</comment>
<dbReference type="NCBIfam" id="NF008249">
    <property type="entry name" value="PRK11025.1"/>
    <property type="match status" value="1"/>
</dbReference>
<dbReference type="Gene3D" id="3.10.290.10">
    <property type="entry name" value="RNA-binding S4 domain"/>
    <property type="match status" value="1"/>
</dbReference>
<comment type="catalytic activity">
    <reaction evidence="9">
        <text>a uridine in RNA = a pseudouridine in RNA</text>
        <dbReference type="Rhea" id="RHEA:48348"/>
        <dbReference type="Rhea" id="RHEA-COMP:12068"/>
        <dbReference type="Rhea" id="RHEA-COMP:12069"/>
        <dbReference type="ChEBI" id="CHEBI:65314"/>
        <dbReference type="ChEBI" id="CHEBI:65315"/>
    </reaction>
</comment>
<evidence type="ECO:0000256" key="5">
    <source>
        <dbReference type="ARBA" id="ARBA00022884"/>
    </source>
</evidence>
<dbReference type="InterPro" id="IPR006224">
    <property type="entry name" value="PsdUridine_synth_RluA-like_CS"/>
</dbReference>
<evidence type="ECO:0000256" key="3">
    <source>
        <dbReference type="ARBA" id="ARBA00010876"/>
    </source>
</evidence>
<dbReference type="Pfam" id="PF01479">
    <property type="entry name" value="S4"/>
    <property type="match status" value="1"/>
</dbReference>
<name>A0A2A2I840_9GAMM</name>
<dbReference type="PROSITE" id="PS50889">
    <property type="entry name" value="S4"/>
    <property type="match status" value="1"/>
</dbReference>
<reference evidence="12 13" key="1">
    <citation type="submission" date="2017-07" db="EMBL/GenBank/DDBJ databases">
        <title>Tamlnaduibacter salinus (Mi-7) genome sequencing.</title>
        <authorList>
            <person name="Verma A."/>
            <person name="Krishnamurthi S."/>
        </authorList>
    </citation>
    <scope>NUCLEOTIDE SEQUENCE [LARGE SCALE GENOMIC DNA]</scope>
    <source>
        <strain evidence="12 13">Mi-7</strain>
    </source>
</reference>
<keyword evidence="4" id="KW-0698">rRNA processing</keyword>
<keyword evidence="13" id="KW-1185">Reference proteome</keyword>
<evidence type="ECO:0000313" key="13">
    <source>
        <dbReference type="Proteomes" id="UP000218332"/>
    </source>
</evidence>
<evidence type="ECO:0000313" key="12">
    <source>
        <dbReference type="EMBL" id="PAV27464.1"/>
    </source>
</evidence>
<keyword evidence="6 9" id="KW-0413">Isomerase</keyword>
<comment type="catalytic activity">
    <reaction evidence="1">
        <text>uridine(955/2504/2580) in 23S rRNA = pseudouridine(955/2504/2580) in 23S rRNA</text>
        <dbReference type="Rhea" id="RHEA:42528"/>
        <dbReference type="Rhea" id="RHEA-COMP:10099"/>
        <dbReference type="Rhea" id="RHEA-COMP:10100"/>
        <dbReference type="ChEBI" id="CHEBI:65314"/>
        <dbReference type="ChEBI" id="CHEBI:65315"/>
        <dbReference type="EC" id="5.4.99.24"/>
    </reaction>
</comment>
<dbReference type="SMART" id="SM00363">
    <property type="entry name" value="S4"/>
    <property type="match status" value="1"/>
</dbReference>
<evidence type="ECO:0000256" key="1">
    <source>
        <dbReference type="ARBA" id="ARBA00000381"/>
    </source>
</evidence>
<feature type="region of interest" description="Disordered" evidence="10">
    <location>
        <begin position="1"/>
        <end position="21"/>
    </location>
</feature>
<evidence type="ECO:0000256" key="9">
    <source>
        <dbReference type="RuleBase" id="RU362028"/>
    </source>
</evidence>
<dbReference type="InterPro" id="IPR050188">
    <property type="entry name" value="RluA_PseudoU_synthase"/>
</dbReference>
<dbReference type="InterPro" id="IPR006145">
    <property type="entry name" value="PsdUridine_synth_RsuA/RluA"/>
</dbReference>
<dbReference type="GO" id="GO:0003723">
    <property type="term" value="F:RNA binding"/>
    <property type="evidence" value="ECO:0007669"/>
    <property type="project" value="UniProtKB-KW"/>
</dbReference>
<dbReference type="Gene3D" id="3.30.2350.10">
    <property type="entry name" value="Pseudouridine synthase"/>
    <property type="match status" value="1"/>
</dbReference>
<dbReference type="InterPro" id="IPR002942">
    <property type="entry name" value="S4_RNA-bd"/>
</dbReference>
<dbReference type="PANTHER" id="PTHR21600">
    <property type="entry name" value="MITOCHONDRIAL RNA PSEUDOURIDINE SYNTHASE"/>
    <property type="match status" value="1"/>
</dbReference>
<dbReference type="EMBL" id="NMPM01000004">
    <property type="protein sequence ID" value="PAV27464.1"/>
    <property type="molecule type" value="Genomic_DNA"/>
</dbReference>
<dbReference type="GO" id="GO:0000455">
    <property type="term" value="P:enzyme-directed rRNA pseudouridine synthesis"/>
    <property type="evidence" value="ECO:0007669"/>
    <property type="project" value="UniProtKB-ARBA"/>
</dbReference>
<feature type="domain" description="RNA-binding S4" evidence="11">
    <location>
        <begin position="39"/>
        <end position="96"/>
    </location>
</feature>
<dbReference type="RefSeq" id="WP_095609546.1">
    <property type="nucleotide sequence ID" value="NZ_NMPM01000004.1"/>
</dbReference>
<proteinExistence type="inferred from homology"/>
<evidence type="ECO:0000256" key="8">
    <source>
        <dbReference type="PROSITE-ProRule" id="PRU00182"/>
    </source>
</evidence>
<dbReference type="PROSITE" id="PS01129">
    <property type="entry name" value="PSI_RLU"/>
    <property type="match status" value="1"/>
</dbReference>
<dbReference type="Pfam" id="PF00849">
    <property type="entry name" value="PseudoU_synth_2"/>
    <property type="match status" value="1"/>
</dbReference>
<organism evidence="12 13">
    <name type="scientific">Tamilnaduibacter salinus</name>
    <dbReference type="NCBI Taxonomy" id="1484056"/>
    <lineage>
        <taxon>Bacteria</taxon>
        <taxon>Pseudomonadati</taxon>
        <taxon>Pseudomonadota</taxon>
        <taxon>Gammaproteobacteria</taxon>
        <taxon>Pseudomonadales</taxon>
        <taxon>Marinobacteraceae</taxon>
        <taxon>Tamilnaduibacter</taxon>
    </lineage>
</organism>
<comment type="function">
    <text evidence="2">Responsible for synthesis of pseudouridine from uracil at positions 955, 2504 and 2580 in 23S ribosomal RNA.</text>
</comment>
<dbReference type="CDD" id="cd00165">
    <property type="entry name" value="S4"/>
    <property type="match status" value="1"/>
</dbReference>
<dbReference type="InterPro" id="IPR020103">
    <property type="entry name" value="PsdUridine_synth_cat_dom_sf"/>
</dbReference>
<sequence>MSSQSSGTSRSGQKTASGFPAERKARVEWVTIDDDQAGQRVDNFLINRLGGVPRSVVYRILRKGEVRVNRGRVKPPYKLRAGDEVRVPPVTRRNDAPERVVPGARVQRVVEKAICHEDDRMLVINKPEGMAVHGGSGLSFGLIEVLRAARPDARFLELVHRLDRDTSGLVMIARKRSALRHLQEEIRSRRVTKRYQVLVAGDWPESCTAVDHPLERYERQSGERMVRVSDSGKSALTRFRVLERFQGYTLMEAFPVTGRTHQIRVHAASQGHPVAGDDKYMDGAALKAFRSAGGERLMLHASGLELTAPDDQPLTLEARPSRAFASLLARLRKP</sequence>
<gene>
    <name evidence="12" type="ORF">CF392_00730</name>
</gene>
<evidence type="ECO:0000256" key="6">
    <source>
        <dbReference type="ARBA" id="ARBA00023235"/>
    </source>
</evidence>
<evidence type="ECO:0000259" key="11">
    <source>
        <dbReference type="SMART" id="SM00363"/>
    </source>
</evidence>
<dbReference type="EC" id="5.4.99.-" evidence="9"/>
<evidence type="ECO:0000256" key="10">
    <source>
        <dbReference type="SAM" id="MobiDB-lite"/>
    </source>
</evidence>
<dbReference type="NCBIfam" id="TIGR00005">
    <property type="entry name" value="rluA_subfam"/>
    <property type="match status" value="1"/>
</dbReference>
<dbReference type="SUPFAM" id="SSF55174">
    <property type="entry name" value="Alpha-L RNA-binding motif"/>
    <property type="match status" value="1"/>
</dbReference>
<dbReference type="AlphaFoldDB" id="A0A2A2I840"/>
<dbReference type="GO" id="GO:0160141">
    <property type="term" value="F:23S rRNA pseudouridine(955/2504/2580) synthase activity"/>
    <property type="evidence" value="ECO:0007669"/>
    <property type="project" value="UniProtKB-EC"/>
</dbReference>
<evidence type="ECO:0000256" key="7">
    <source>
        <dbReference type="PIRSR" id="PIRSR606225-1"/>
    </source>
</evidence>
<evidence type="ECO:0000256" key="4">
    <source>
        <dbReference type="ARBA" id="ARBA00022552"/>
    </source>
</evidence>
<evidence type="ECO:0000256" key="2">
    <source>
        <dbReference type="ARBA" id="ARBA00002876"/>
    </source>
</evidence>
<feature type="active site" evidence="7">
    <location>
        <position position="163"/>
    </location>
</feature>
<dbReference type="Proteomes" id="UP000218332">
    <property type="component" value="Unassembled WGS sequence"/>
</dbReference>
<dbReference type="InterPro" id="IPR036986">
    <property type="entry name" value="S4_RNA-bd_sf"/>
</dbReference>
<dbReference type="CDD" id="cd02869">
    <property type="entry name" value="PseudoU_synth_RluA_like"/>
    <property type="match status" value="1"/>
</dbReference>
<dbReference type="PANTHER" id="PTHR21600:SF92">
    <property type="entry name" value="RIBOSOMAL LARGE SUBUNIT PSEUDOURIDINE SYNTHASE C"/>
    <property type="match status" value="1"/>
</dbReference>
<protein>
    <recommendedName>
        <fullName evidence="9">Pseudouridine synthase</fullName>
        <ecNumber evidence="9">5.4.99.-</ecNumber>
    </recommendedName>
</protein>